<reference evidence="3" key="1">
    <citation type="submission" date="2015-12" db="EMBL/GenBank/DDBJ databases">
        <title>Complete genome sequences of two moderately thermophilic Paenibacillus species.</title>
        <authorList>
            <person name="Butler R.III."/>
            <person name="Wang J."/>
            <person name="Stark B.C."/>
            <person name="Pombert J.-F."/>
        </authorList>
    </citation>
    <scope>NUCLEOTIDE SEQUENCE [LARGE SCALE GENOMIC DNA]</scope>
    <source>
        <strain evidence="3">32O-Y</strain>
    </source>
</reference>
<keyword evidence="1" id="KW-0732">Signal</keyword>
<dbReference type="EMBL" id="CP013652">
    <property type="protein sequence ID" value="ALS21436.1"/>
    <property type="molecule type" value="Genomic_DNA"/>
</dbReference>
<dbReference type="AlphaFoldDB" id="A0A0U2UDY8"/>
<dbReference type="OrthoDB" id="2675985at2"/>
<evidence type="ECO:0000313" key="2">
    <source>
        <dbReference type="EMBL" id="ALS21436.1"/>
    </source>
</evidence>
<dbReference type="Proteomes" id="UP000061660">
    <property type="component" value="Chromosome"/>
</dbReference>
<name>A0A0U2UDY8_9BACL</name>
<evidence type="ECO:0000256" key="1">
    <source>
        <dbReference type="SAM" id="SignalP"/>
    </source>
</evidence>
<keyword evidence="3" id="KW-1185">Reference proteome</keyword>
<dbReference type="PATRIC" id="fig|162209.4.peg.1123"/>
<reference evidence="2 3" key="2">
    <citation type="journal article" date="2016" name="Genome Announc.">
        <title>Complete Genome Sequences of Two Interactive Moderate Thermophiles, Paenibacillus napthalenovorans 32O-Y and Paenibacillus sp. 32O-W.</title>
        <authorList>
            <person name="Butler R.R.III."/>
            <person name="Wang J."/>
            <person name="Stark B.C."/>
            <person name="Pombert J.F."/>
        </authorList>
    </citation>
    <scope>NUCLEOTIDE SEQUENCE [LARGE SCALE GENOMIC DNA]</scope>
    <source>
        <strain evidence="2 3">32O-Y</strain>
    </source>
</reference>
<dbReference type="STRING" id="162209.IJ22_10540"/>
<protein>
    <submittedName>
        <fullName evidence="2">Uncharacterized protein</fullName>
    </submittedName>
</protein>
<gene>
    <name evidence="2" type="ORF">IJ22_10540</name>
</gene>
<organism evidence="2 3">
    <name type="scientific">Paenibacillus naphthalenovorans</name>
    <dbReference type="NCBI Taxonomy" id="162209"/>
    <lineage>
        <taxon>Bacteria</taxon>
        <taxon>Bacillati</taxon>
        <taxon>Bacillota</taxon>
        <taxon>Bacilli</taxon>
        <taxon>Bacillales</taxon>
        <taxon>Paenibacillaceae</taxon>
        <taxon>Paenibacillus</taxon>
    </lineage>
</organism>
<dbReference type="RefSeq" id="WP_062407743.1">
    <property type="nucleotide sequence ID" value="NZ_CP013652.1"/>
</dbReference>
<accession>A0A0U2UDY8</accession>
<dbReference type="KEGG" id="pnp:IJ22_10540"/>
<proteinExistence type="predicted"/>
<feature type="signal peptide" evidence="1">
    <location>
        <begin position="1"/>
        <end position="29"/>
    </location>
</feature>
<feature type="chain" id="PRO_5006832584" evidence="1">
    <location>
        <begin position="30"/>
        <end position="722"/>
    </location>
</feature>
<evidence type="ECO:0000313" key="3">
    <source>
        <dbReference type="Proteomes" id="UP000061660"/>
    </source>
</evidence>
<sequence precursor="true">MNRKSKRTKSCILLLAAALMLSSAVPAFAADGGTPPPGSDAVISIGSAPVLGKVDIGGGNFFELKNVTMLPEQGGNTVTFTVTVNNVGSSDLLFIDYWVRLKTKTGNQISVRVLPQDKDKNRITPKSSQDISFYASVNETTGLKDLIFEFIKWDFSQTNFERKIGEVAVPANYSIVTAAGGAHTIQIAGNPVKTSIKKVLLSKNEKNYTPTIVMNMENIGARSAVVPGYQYLLRTSEGYMYPLEAKGIKDLTINPQVDKEIELSGSVPVSVKPENWQLVIIQHAADVKLNLPIAYFALPPVSEADSVDTGKEYHFSNKKGTYTARLNTVQRLPWEDQDILTAGFTLSNNGPESLPIPDMAGYFMLDGAVKVEAKLIRTDKVIGLAPGASAQFQFIGKIPYTYEFGEVKLILQEKTAADDAQNGGAAQTDDLLEFVHRAELMNVTYNNIGEAHHVTSVGRSASYKVREIRTYIGDTANTFAVMLEVKNLEKRFTDIAQLVAHIKTVDGTVYPAAVTEIKSKVNPGGTALLMLSSNVPKTFPITGTHVMIGDAVTEDQLTEIGKKPDAYVNAAAFWLPQENQTVQDHFKDIDLAPYKLSLSNIKPQIDQTGLKLKFDYEMSKDLLLVSNMEGRKLIIEIKDDEDKLNFTKEFAFEEAAEGDSSSGAADRLQLGKHLNVEITKQDSEIIYQVQFLKGYKLNIYDSFKGQKKLLASKQVLWFETIK</sequence>